<dbReference type="RefSeq" id="WP_379884675.1">
    <property type="nucleotide sequence ID" value="NZ_JBHTLP010000018.1"/>
</dbReference>
<dbReference type="InterPro" id="IPR039426">
    <property type="entry name" value="TonB-dep_rcpt-like"/>
</dbReference>
<dbReference type="Gene3D" id="2.170.130.10">
    <property type="entry name" value="TonB-dependent receptor, plug domain"/>
    <property type="match status" value="1"/>
</dbReference>
<dbReference type="Pfam" id="PF00593">
    <property type="entry name" value="TonB_dep_Rec_b-barrel"/>
    <property type="match status" value="1"/>
</dbReference>
<feature type="domain" description="TonB-dependent receptor-like beta-barrel" evidence="10">
    <location>
        <begin position="353"/>
        <end position="758"/>
    </location>
</feature>
<dbReference type="EMBL" id="JBHTLP010000018">
    <property type="protein sequence ID" value="MFD1143710.1"/>
    <property type="molecule type" value="Genomic_DNA"/>
</dbReference>
<feature type="signal peptide" evidence="9">
    <location>
        <begin position="1"/>
        <end position="20"/>
    </location>
</feature>
<evidence type="ECO:0000259" key="10">
    <source>
        <dbReference type="Pfam" id="PF00593"/>
    </source>
</evidence>
<keyword evidence="12" id="KW-0675">Receptor</keyword>
<comment type="subcellular location">
    <subcellularLocation>
        <location evidence="1">Cell outer membrane</location>
        <topology evidence="1">Multi-pass membrane protein</topology>
    </subcellularLocation>
</comment>
<dbReference type="Gene3D" id="2.60.40.1120">
    <property type="entry name" value="Carboxypeptidase-like, regulatory domain"/>
    <property type="match status" value="1"/>
</dbReference>
<dbReference type="InterPro" id="IPR037066">
    <property type="entry name" value="Plug_dom_sf"/>
</dbReference>
<evidence type="ECO:0000256" key="8">
    <source>
        <dbReference type="RuleBase" id="RU003357"/>
    </source>
</evidence>
<dbReference type="Gene3D" id="2.40.170.20">
    <property type="entry name" value="TonB-dependent receptor, beta-barrel domain"/>
    <property type="match status" value="1"/>
</dbReference>
<dbReference type="InterPro" id="IPR008969">
    <property type="entry name" value="CarboxyPept-like_regulatory"/>
</dbReference>
<evidence type="ECO:0000259" key="11">
    <source>
        <dbReference type="Pfam" id="PF07715"/>
    </source>
</evidence>
<evidence type="ECO:0000256" key="2">
    <source>
        <dbReference type="ARBA" id="ARBA00022448"/>
    </source>
</evidence>
<keyword evidence="3" id="KW-1134">Transmembrane beta strand</keyword>
<keyword evidence="2" id="KW-0813">Transport</keyword>
<accession>A0ABW3QI55</accession>
<keyword evidence="5 8" id="KW-0798">TonB box</keyword>
<dbReference type="Pfam" id="PF07715">
    <property type="entry name" value="Plug"/>
    <property type="match status" value="1"/>
</dbReference>
<protein>
    <submittedName>
        <fullName evidence="12">TonB-dependent receptor domain-containing protein</fullName>
    </submittedName>
</protein>
<evidence type="ECO:0000256" key="1">
    <source>
        <dbReference type="ARBA" id="ARBA00004571"/>
    </source>
</evidence>
<feature type="domain" description="TonB-dependent receptor plug" evidence="11">
    <location>
        <begin position="133"/>
        <end position="238"/>
    </location>
</feature>
<keyword evidence="13" id="KW-1185">Reference proteome</keyword>
<evidence type="ECO:0000256" key="7">
    <source>
        <dbReference type="ARBA" id="ARBA00023237"/>
    </source>
</evidence>
<dbReference type="PANTHER" id="PTHR30069">
    <property type="entry name" value="TONB-DEPENDENT OUTER MEMBRANE RECEPTOR"/>
    <property type="match status" value="1"/>
</dbReference>
<comment type="similarity">
    <text evidence="8">Belongs to the TonB-dependent receptor family.</text>
</comment>
<dbReference type="PANTHER" id="PTHR30069:SF57">
    <property type="entry name" value="TONB-DEPENDENT RECEPTOR"/>
    <property type="match status" value="1"/>
</dbReference>
<evidence type="ECO:0000313" key="12">
    <source>
        <dbReference type="EMBL" id="MFD1143710.1"/>
    </source>
</evidence>
<dbReference type="InterPro" id="IPR000531">
    <property type="entry name" value="Beta-barrel_TonB"/>
</dbReference>
<keyword evidence="9" id="KW-0732">Signal</keyword>
<sequence length="818" mass="91295">MRLIYLYTVWLSWFSLSAWAQTAPTGVITGSVRDRTTQQLLVGVTVQVDNLTQPTGPPLGTTTDADGRFRLNLPVGTYNLRATFVGYQPGQKFNLVVSSGNANESNFELEEENKQLGEVVVKANRATAAVSSISTPNSIQRLTTEEIKTNPGGNFDISKVIQTLPGVGGSVGGLRNDIIIRGGAPNENVFYLDGIEIPLINHFQTQGGTGGPQGILNVSFIEDVTLSSSSFDARYDNALASVFQFRQREGNSNRLQGNFRLSGTEAALTTEGPLAHNTTFLASARRSYLQYFFQLIDLPIRPNYWDFQAKITHRLDKKTTLTALGVGAIDEFRFGVPRQTTPDKEFAIRRSPLINQWNYTGGLNLRRLIANGYFNVALSRNAFDNALDRFEDGRTGDESARVLRIRSRETENKLRIDVNQFVRGWRYSLGLVAQYVQFRNDLAARLGSEVRDSLGTLVTPALQVRSQTELGFGRFGLFGQVSRTWLNNRLGVSLGVRTDVNTFTNNGLNALRTLSPRLSLSYALNDRWSLNASVGRYFKIPTYTVLGFRDELGHYVNQKADYIAANHYVTGVEFLPKATTRFTVEGFYKQYSRYPVSVRNGISLANLGNNFNAIGNEAVRSTGRGRAYGVEVFFQQKLVKNLFVVASYTYVRSEFSGSDGILRPSAWDNRHLFSGLLGRKFRRGWEMGLKYRYAGGAPYTPFDLDQSQRNFLTLGEGVLDFSRLNTLRLPALNQFDFRIDKKWNARRFTVDLFLDVQNAFVLPTPGYPEFVLSRAPDGSGYLTTDGQPLRSDGQNGIPAVLNNTDPFVTPTLGFILEF</sequence>
<keyword evidence="7" id="KW-0998">Cell outer membrane</keyword>
<evidence type="ECO:0000256" key="4">
    <source>
        <dbReference type="ARBA" id="ARBA00022692"/>
    </source>
</evidence>
<keyword evidence="4" id="KW-0812">Transmembrane</keyword>
<evidence type="ECO:0000313" key="13">
    <source>
        <dbReference type="Proteomes" id="UP001597116"/>
    </source>
</evidence>
<evidence type="ECO:0000256" key="9">
    <source>
        <dbReference type="SAM" id="SignalP"/>
    </source>
</evidence>
<feature type="chain" id="PRO_5047187066" evidence="9">
    <location>
        <begin position="21"/>
        <end position="818"/>
    </location>
</feature>
<evidence type="ECO:0000256" key="6">
    <source>
        <dbReference type="ARBA" id="ARBA00023136"/>
    </source>
</evidence>
<dbReference type="SUPFAM" id="SSF56935">
    <property type="entry name" value="Porins"/>
    <property type="match status" value="1"/>
</dbReference>
<dbReference type="SUPFAM" id="SSF49464">
    <property type="entry name" value="Carboxypeptidase regulatory domain-like"/>
    <property type="match status" value="1"/>
</dbReference>
<gene>
    <name evidence="12" type="ORF">ACFQ4C_21455</name>
</gene>
<evidence type="ECO:0000256" key="3">
    <source>
        <dbReference type="ARBA" id="ARBA00022452"/>
    </source>
</evidence>
<keyword evidence="6 8" id="KW-0472">Membrane</keyword>
<dbReference type="InterPro" id="IPR036942">
    <property type="entry name" value="Beta-barrel_TonB_sf"/>
</dbReference>
<dbReference type="InterPro" id="IPR012910">
    <property type="entry name" value="Plug_dom"/>
</dbReference>
<organism evidence="12 13">
    <name type="scientific">Larkinella insperata</name>
    <dbReference type="NCBI Taxonomy" id="332158"/>
    <lineage>
        <taxon>Bacteria</taxon>
        <taxon>Pseudomonadati</taxon>
        <taxon>Bacteroidota</taxon>
        <taxon>Cytophagia</taxon>
        <taxon>Cytophagales</taxon>
        <taxon>Spirosomataceae</taxon>
        <taxon>Larkinella</taxon>
    </lineage>
</organism>
<dbReference type="Proteomes" id="UP001597116">
    <property type="component" value="Unassembled WGS sequence"/>
</dbReference>
<proteinExistence type="inferred from homology"/>
<comment type="caution">
    <text evidence="12">The sequence shown here is derived from an EMBL/GenBank/DDBJ whole genome shotgun (WGS) entry which is preliminary data.</text>
</comment>
<name>A0ABW3QI55_9BACT</name>
<dbReference type="Pfam" id="PF13715">
    <property type="entry name" value="CarbopepD_reg_2"/>
    <property type="match status" value="1"/>
</dbReference>
<evidence type="ECO:0000256" key="5">
    <source>
        <dbReference type="ARBA" id="ARBA00023077"/>
    </source>
</evidence>
<reference evidence="13" key="1">
    <citation type="journal article" date="2019" name="Int. J. Syst. Evol. Microbiol.">
        <title>The Global Catalogue of Microorganisms (GCM) 10K type strain sequencing project: providing services to taxonomists for standard genome sequencing and annotation.</title>
        <authorList>
            <consortium name="The Broad Institute Genomics Platform"/>
            <consortium name="The Broad Institute Genome Sequencing Center for Infectious Disease"/>
            <person name="Wu L."/>
            <person name="Ma J."/>
        </authorList>
    </citation>
    <scope>NUCLEOTIDE SEQUENCE [LARGE SCALE GENOMIC DNA]</scope>
    <source>
        <strain evidence="13">CCUG 55608</strain>
    </source>
</reference>